<dbReference type="STRING" id="1048260.LFML04_2188"/>
<organism evidence="2 3">
    <name type="scientific">Leptospirillum ferriphilum (strain ML-04)</name>
    <dbReference type="NCBI Taxonomy" id="1048260"/>
    <lineage>
        <taxon>Bacteria</taxon>
        <taxon>Pseudomonadati</taxon>
        <taxon>Nitrospirota</taxon>
        <taxon>Nitrospiria</taxon>
        <taxon>Nitrospirales</taxon>
        <taxon>Nitrospiraceae</taxon>
        <taxon>Leptospirillum</taxon>
    </lineage>
</organism>
<evidence type="ECO:0000256" key="1">
    <source>
        <dbReference type="SAM" id="MobiDB-lite"/>
    </source>
</evidence>
<feature type="compositionally biased region" description="Basic and acidic residues" evidence="1">
    <location>
        <begin position="100"/>
        <end position="110"/>
    </location>
</feature>
<feature type="region of interest" description="Disordered" evidence="1">
    <location>
        <begin position="53"/>
        <end position="110"/>
    </location>
</feature>
<dbReference type="Proteomes" id="UP000006177">
    <property type="component" value="Chromosome"/>
</dbReference>
<gene>
    <name evidence="2" type="ordered locus">LFML04_2188</name>
</gene>
<dbReference type="AlphaFoldDB" id="J9ZCP2"/>
<proteinExistence type="predicted"/>
<accession>J9ZCP2</accession>
<dbReference type="HOGENOM" id="CLU_2167854_0_0_0"/>
<protein>
    <submittedName>
        <fullName evidence="2">Uncharacterized protein</fullName>
    </submittedName>
</protein>
<sequence length="110" mass="12378">MASINLRGTHSFFISVLDGDSRSIVFRDLRMFMTTADFEIVIQRALEALPKGMTKPRPITSKGKITSNSDWRGGKPPWSKPDRTVAKKNSGSVRLSGQPDRCKPEKCHFR</sequence>
<dbReference type="KEGG" id="lfi:LFML04_2188"/>
<name>J9ZCP2_LEPFM</name>
<evidence type="ECO:0000313" key="2">
    <source>
        <dbReference type="EMBL" id="AFS54380.1"/>
    </source>
</evidence>
<reference evidence="2 3" key="1">
    <citation type="journal article" date="2011" name="J. Microbiol.">
        <title>Complete genome of Leptospirillum ferriphilum ML-04 provides insight into its physiology and environmental adaptation.</title>
        <authorList>
            <person name="Mi S."/>
            <person name="Song J."/>
            <person name="Lin J."/>
            <person name="Che Y."/>
            <person name="Zheng H."/>
            <person name="Lin J."/>
        </authorList>
    </citation>
    <scope>NUCLEOTIDE SEQUENCE [LARGE SCALE GENOMIC DNA]</scope>
    <source>
        <strain evidence="2 3">ML-04</strain>
    </source>
</reference>
<dbReference type="EMBL" id="CP002919">
    <property type="protein sequence ID" value="AFS54380.1"/>
    <property type="molecule type" value="Genomic_DNA"/>
</dbReference>
<dbReference type="RefSeq" id="WP_014961884.1">
    <property type="nucleotide sequence ID" value="NC_018649.1"/>
</dbReference>
<evidence type="ECO:0000313" key="3">
    <source>
        <dbReference type="Proteomes" id="UP000006177"/>
    </source>
</evidence>
<dbReference type="PATRIC" id="fig|1048260.3.peg.2382"/>